<evidence type="ECO:0008006" key="5">
    <source>
        <dbReference type="Google" id="ProtNLM"/>
    </source>
</evidence>
<organism evidence="3 4">
    <name type="scientific">Coptis chinensis</name>
    <dbReference type="NCBI Taxonomy" id="261450"/>
    <lineage>
        <taxon>Eukaryota</taxon>
        <taxon>Viridiplantae</taxon>
        <taxon>Streptophyta</taxon>
        <taxon>Embryophyta</taxon>
        <taxon>Tracheophyta</taxon>
        <taxon>Spermatophyta</taxon>
        <taxon>Magnoliopsida</taxon>
        <taxon>Ranunculales</taxon>
        <taxon>Ranunculaceae</taxon>
        <taxon>Coptidoideae</taxon>
        <taxon>Coptis</taxon>
    </lineage>
</organism>
<keyword evidence="4" id="KW-1185">Reference proteome</keyword>
<evidence type="ECO:0000313" key="2">
    <source>
        <dbReference type="EMBL" id="KAF9621677.1"/>
    </source>
</evidence>
<accession>A0A835IR89</accession>
<evidence type="ECO:0000313" key="3">
    <source>
        <dbReference type="EMBL" id="KAF9622266.1"/>
    </source>
</evidence>
<dbReference type="PANTHER" id="PTHR31175">
    <property type="entry name" value="AUXIN-RESPONSIVE FAMILY PROTEIN"/>
    <property type="match status" value="1"/>
</dbReference>
<evidence type="ECO:0000256" key="1">
    <source>
        <dbReference type="ARBA" id="ARBA00006974"/>
    </source>
</evidence>
<dbReference type="AlphaFoldDB" id="A0A835IR89"/>
<comment type="caution">
    <text evidence="3">The sequence shown here is derived from an EMBL/GenBank/DDBJ whole genome shotgun (WGS) entry which is preliminary data.</text>
</comment>
<dbReference type="EMBL" id="JADFTS010000002">
    <property type="protein sequence ID" value="KAF9622266.1"/>
    <property type="molecule type" value="Genomic_DNA"/>
</dbReference>
<reference evidence="3 4" key="1">
    <citation type="submission" date="2020-10" db="EMBL/GenBank/DDBJ databases">
        <title>The Coptis chinensis genome and diversification of protoberbering-type alkaloids.</title>
        <authorList>
            <person name="Wang B."/>
            <person name="Shu S."/>
            <person name="Song C."/>
            <person name="Liu Y."/>
        </authorList>
    </citation>
    <scope>NUCLEOTIDE SEQUENCE [LARGE SCALE GENOMIC DNA]</scope>
    <source>
        <strain evidence="3">HL-2020</strain>
        <tissue evidence="3">Leaf</tissue>
    </source>
</reference>
<dbReference type="EMBL" id="JADFTS010000002">
    <property type="protein sequence ID" value="KAF9621677.1"/>
    <property type="molecule type" value="Genomic_DNA"/>
</dbReference>
<proteinExistence type="inferred from homology"/>
<evidence type="ECO:0000313" key="4">
    <source>
        <dbReference type="Proteomes" id="UP000631114"/>
    </source>
</evidence>
<name>A0A835IR89_9MAGN</name>
<sequence>MINHKKLISMAKKWQKLASLRTRRISLPRVFNDLDTEKSNQSIANKGNFFVYTSDKKRFMIPLVYLTNDIIRGLLKMAEEEFGLPTDGPITLPCDANFVEYIISMVQRRVSKDMENALLVSMSTSQCLVYSVPQEQIINHQLLVGGF</sequence>
<protein>
    <recommendedName>
        <fullName evidence="5">Small auxin up regulated protein</fullName>
    </recommendedName>
</protein>
<dbReference type="GO" id="GO:0009733">
    <property type="term" value="P:response to auxin"/>
    <property type="evidence" value="ECO:0007669"/>
    <property type="project" value="InterPro"/>
</dbReference>
<gene>
    <name evidence="2" type="ORF">IFM89_025972</name>
    <name evidence="3" type="ORF">IFM89_030308</name>
</gene>
<dbReference type="PANTHER" id="PTHR31175:SF120">
    <property type="entry name" value="OS09G0547100 PROTEIN"/>
    <property type="match status" value="1"/>
</dbReference>
<dbReference type="InterPro" id="IPR003676">
    <property type="entry name" value="SAUR_fam"/>
</dbReference>
<comment type="similarity">
    <text evidence="1">Belongs to the ARG7 family.</text>
</comment>
<dbReference type="Pfam" id="PF02519">
    <property type="entry name" value="Auxin_inducible"/>
    <property type="match status" value="1"/>
</dbReference>
<dbReference type="OrthoDB" id="1936278at2759"/>
<dbReference type="Proteomes" id="UP000631114">
    <property type="component" value="Unassembled WGS sequence"/>
</dbReference>